<dbReference type="Gene3D" id="1.20.1440.120">
    <property type="entry name" value="Recombination protein O, C-terminal domain"/>
    <property type="match status" value="1"/>
</dbReference>
<dbReference type="EMBL" id="PCVY01000063">
    <property type="protein sequence ID" value="PIQ85709.1"/>
    <property type="molecule type" value="Genomic_DNA"/>
</dbReference>
<comment type="function">
    <text evidence="7">Involved in DNA repair and RecF pathway recombination.</text>
</comment>
<dbReference type="PANTHER" id="PTHR33991">
    <property type="entry name" value="DNA REPAIR PROTEIN RECO"/>
    <property type="match status" value="1"/>
</dbReference>
<dbReference type="HAMAP" id="MF_00201">
    <property type="entry name" value="RecO"/>
    <property type="match status" value="1"/>
</dbReference>
<comment type="caution">
    <text evidence="9">The sequence shown here is derived from an EMBL/GenBank/DDBJ whole genome shotgun (WGS) entry which is preliminary data.</text>
</comment>
<evidence type="ECO:0000313" key="10">
    <source>
        <dbReference type="Proteomes" id="UP000230859"/>
    </source>
</evidence>
<protein>
    <recommendedName>
        <fullName evidence="2 7">DNA repair protein RecO</fullName>
    </recommendedName>
    <alternativeName>
        <fullName evidence="6 7">Recombination protein O</fullName>
    </alternativeName>
</protein>
<evidence type="ECO:0000256" key="1">
    <source>
        <dbReference type="ARBA" id="ARBA00007452"/>
    </source>
</evidence>
<dbReference type="InterPro" id="IPR012340">
    <property type="entry name" value="NA-bd_OB-fold"/>
</dbReference>
<proteinExistence type="inferred from homology"/>
<dbReference type="Gene3D" id="2.40.50.140">
    <property type="entry name" value="Nucleic acid-binding proteins"/>
    <property type="match status" value="1"/>
</dbReference>
<evidence type="ECO:0000256" key="6">
    <source>
        <dbReference type="ARBA" id="ARBA00033409"/>
    </source>
</evidence>
<dbReference type="GO" id="GO:0006310">
    <property type="term" value="P:DNA recombination"/>
    <property type="evidence" value="ECO:0007669"/>
    <property type="project" value="UniProtKB-UniRule"/>
</dbReference>
<comment type="similarity">
    <text evidence="1 7">Belongs to the RecO family.</text>
</comment>
<feature type="domain" description="DNA replication/recombination mediator RecO N-terminal" evidence="8">
    <location>
        <begin position="1"/>
        <end position="80"/>
    </location>
</feature>
<dbReference type="AlphaFoldDB" id="A0A2H0LMR9"/>
<dbReference type="Pfam" id="PF11967">
    <property type="entry name" value="RecO_N"/>
    <property type="match status" value="1"/>
</dbReference>
<dbReference type="Pfam" id="PF02565">
    <property type="entry name" value="RecO_C"/>
    <property type="match status" value="1"/>
</dbReference>
<dbReference type="SUPFAM" id="SSF57863">
    <property type="entry name" value="ArfGap/RecO-like zinc finger"/>
    <property type="match status" value="1"/>
</dbReference>
<evidence type="ECO:0000259" key="8">
    <source>
        <dbReference type="Pfam" id="PF11967"/>
    </source>
</evidence>
<evidence type="ECO:0000256" key="5">
    <source>
        <dbReference type="ARBA" id="ARBA00023204"/>
    </source>
</evidence>
<accession>A0A2H0LMR9</accession>
<dbReference type="GO" id="GO:0043590">
    <property type="term" value="C:bacterial nucleoid"/>
    <property type="evidence" value="ECO:0007669"/>
    <property type="project" value="TreeGrafter"/>
</dbReference>
<evidence type="ECO:0000256" key="3">
    <source>
        <dbReference type="ARBA" id="ARBA00022763"/>
    </source>
</evidence>
<reference evidence="9 10" key="1">
    <citation type="submission" date="2017-09" db="EMBL/GenBank/DDBJ databases">
        <title>Depth-based differentiation of microbial function through sediment-hosted aquifers and enrichment of novel symbionts in the deep terrestrial subsurface.</title>
        <authorList>
            <person name="Probst A.J."/>
            <person name="Ladd B."/>
            <person name="Jarett J.K."/>
            <person name="Geller-Mcgrath D.E."/>
            <person name="Sieber C.M."/>
            <person name="Emerson J.B."/>
            <person name="Anantharaman K."/>
            <person name="Thomas B.C."/>
            <person name="Malmstrom R."/>
            <person name="Stieglmeier M."/>
            <person name="Klingl A."/>
            <person name="Woyke T."/>
            <person name="Ryan C.M."/>
            <person name="Banfield J.F."/>
        </authorList>
    </citation>
    <scope>NUCLEOTIDE SEQUENCE [LARGE SCALE GENOMIC DNA]</scope>
    <source>
        <strain evidence="9">CG11_big_fil_rev_8_21_14_0_20_45_26</strain>
    </source>
</reference>
<dbReference type="PANTHER" id="PTHR33991:SF1">
    <property type="entry name" value="DNA REPAIR PROTEIN RECO"/>
    <property type="match status" value="1"/>
</dbReference>
<dbReference type="InterPro" id="IPR022572">
    <property type="entry name" value="DNA_rep/recomb_RecO_N"/>
</dbReference>
<keyword evidence="3 7" id="KW-0227">DNA damage</keyword>
<evidence type="ECO:0000256" key="2">
    <source>
        <dbReference type="ARBA" id="ARBA00021310"/>
    </source>
</evidence>
<evidence type="ECO:0000256" key="4">
    <source>
        <dbReference type="ARBA" id="ARBA00023172"/>
    </source>
</evidence>
<organism evidence="9 10">
    <name type="scientific">Candidatus Abzuiibacterium crystallinum</name>
    <dbReference type="NCBI Taxonomy" id="1974748"/>
    <lineage>
        <taxon>Bacteria</taxon>
        <taxon>Pseudomonadati</taxon>
        <taxon>Candidatus Omnitrophota</taxon>
        <taxon>Candidatus Abzuiibacterium</taxon>
    </lineage>
</organism>
<dbReference type="InterPro" id="IPR042242">
    <property type="entry name" value="RecO_C"/>
</dbReference>
<dbReference type="InterPro" id="IPR003717">
    <property type="entry name" value="RecO"/>
</dbReference>
<gene>
    <name evidence="7 9" type="primary">recO</name>
    <name evidence="9" type="ORF">COV74_07755</name>
</gene>
<dbReference type="SUPFAM" id="SSF50249">
    <property type="entry name" value="Nucleic acid-binding proteins"/>
    <property type="match status" value="1"/>
</dbReference>
<name>A0A2H0LMR9_9BACT</name>
<dbReference type="InterPro" id="IPR037278">
    <property type="entry name" value="ARFGAP/RecO"/>
</dbReference>
<dbReference type="NCBIfam" id="TIGR00613">
    <property type="entry name" value="reco"/>
    <property type="match status" value="1"/>
</dbReference>
<sequence length="256" mass="29353">MAIHKTKSYLLRKIPLRETSWIATCLTRSYGKIKGVIKGARQEKSKWFGSCELFTYSNLIYFSKTRTNLHLITELSLINSHSRLRNYLESIAHASYFAELVDHFLEEGEAHADIFDLFHAAIGALEDQPMSCHLIARTFEIKLLYALGFFPNLTECLGCRGKVFKVIYFSGRQGGIFCESCYEQSQSGFRISHGCAQAMQFLARTDFQRAVTLKLGQQISQELGTAMRQFLDDRFDKQPKSLHFISQLKQTYPAYV</sequence>
<dbReference type="GO" id="GO:0006302">
    <property type="term" value="P:double-strand break repair"/>
    <property type="evidence" value="ECO:0007669"/>
    <property type="project" value="TreeGrafter"/>
</dbReference>
<evidence type="ECO:0000256" key="7">
    <source>
        <dbReference type="HAMAP-Rule" id="MF_00201"/>
    </source>
</evidence>
<keyword evidence="4 7" id="KW-0233">DNA recombination</keyword>
<dbReference type="Proteomes" id="UP000230859">
    <property type="component" value="Unassembled WGS sequence"/>
</dbReference>
<keyword evidence="5 7" id="KW-0234">DNA repair</keyword>
<evidence type="ECO:0000313" key="9">
    <source>
        <dbReference type="EMBL" id="PIQ85709.1"/>
    </source>
</evidence>